<dbReference type="GO" id="GO:0005829">
    <property type="term" value="C:cytosol"/>
    <property type="evidence" value="ECO:0007669"/>
    <property type="project" value="TreeGrafter"/>
</dbReference>
<feature type="region of interest" description="Disordered" evidence="3">
    <location>
        <begin position="240"/>
        <end position="264"/>
    </location>
</feature>
<keyword evidence="1" id="KW-0378">Hydrolase</keyword>
<dbReference type="InParanoid" id="D8LFD7"/>
<accession>D8LFD7</accession>
<dbReference type="InterPro" id="IPR051695">
    <property type="entry name" value="Phosphoglycerate_Mutase"/>
</dbReference>
<evidence type="ECO:0000313" key="4">
    <source>
        <dbReference type="EMBL" id="CBN75597.1"/>
    </source>
</evidence>
<dbReference type="GO" id="GO:0045820">
    <property type="term" value="P:negative regulation of glycolytic process"/>
    <property type="evidence" value="ECO:0007669"/>
    <property type="project" value="TreeGrafter"/>
</dbReference>
<dbReference type="EMBL" id="FN648054">
    <property type="protein sequence ID" value="CBN75597.1"/>
    <property type="molecule type" value="Genomic_DNA"/>
</dbReference>
<dbReference type="Gene3D" id="3.40.50.1240">
    <property type="entry name" value="Phosphoglycerate mutase-like"/>
    <property type="match status" value="1"/>
</dbReference>
<dbReference type="InterPro" id="IPR001345">
    <property type="entry name" value="PG/BPGM_mutase_AS"/>
</dbReference>
<dbReference type="PANTHER" id="PTHR46517:SF1">
    <property type="entry name" value="FRUCTOSE-2,6-BISPHOSPHATASE TIGAR"/>
    <property type="match status" value="1"/>
</dbReference>
<feature type="region of interest" description="Disordered" evidence="3">
    <location>
        <begin position="117"/>
        <end position="157"/>
    </location>
</feature>
<reference evidence="4 5" key="1">
    <citation type="journal article" date="2010" name="Nature">
        <title>The Ectocarpus genome and the independent evolution of multicellularity in brown algae.</title>
        <authorList>
            <person name="Cock J.M."/>
            <person name="Sterck L."/>
            <person name="Rouze P."/>
            <person name="Scornet D."/>
            <person name="Allen A.E."/>
            <person name="Amoutzias G."/>
            <person name="Anthouard V."/>
            <person name="Artiguenave F."/>
            <person name="Aury J.M."/>
            <person name="Badger J.H."/>
            <person name="Beszteri B."/>
            <person name="Billiau K."/>
            <person name="Bonnet E."/>
            <person name="Bothwell J.H."/>
            <person name="Bowler C."/>
            <person name="Boyen C."/>
            <person name="Brownlee C."/>
            <person name="Carrano C.J."/>
            <person name="Charrier B."/>
            <person name="Cho G.Y."/>
            <person name="Coelho S.M."/>
            <person name="Collen J."/>
            <person name="Corre E."/>
            <person name="Da Silva C."/>
            <person name="Delage L."/>
            <person name="Delaroque N."/>
            <person name="Dittami S.M."/>
            <person name="Doulbeau S."/>
            <person name="Elias M."/>
            <person name="Farnham G."/>
            <person name="Gachon C.M."/>
            <person name="Gschloessl B."/>
            <person name="Heesch S."/>
            <person name="Jabbari K."/>
            <person name="Jubin C."/>
            <person name="Kawai H."/>
            <person name="Kimura K."/>
            <person name="Kloareg B."/>
            <person name="Kupper F.C."/>
            <person name="Lang D."/>
            <person name="Le Bail A."/>
            <person name="Leblanc C."/>
            <person name="Lerouge P."/>
            <person name="Lohr M."/>
            <person name="Lopez P.J."/>
            <person name="Martens C."/>
            <person name="Maumus F."/>
            <person name="Michel G."/>
            <person name="Miranda-Saavedra D."/>
            <person name="Morales J."/>
            <person name="Moreau H."/>
            <person name="Motomura T."/>
            <person name="Nagasato C."/>
            <person name="Napoli C.A."/>
            <person name="Nelson D.R."/>
            <person name="Nyvall-Collen P."/>
            <person name="Peters A.F."/>
            <person name="Pommier C."/>
            <person name="Potin P."/>
            <person name="Poulain J."/>
            <person name="Quesneville H."/>
            <person name="Read B."/>
            <person name="Rensing S.A."/>
            <person name="Ritter A."/>
            <person name="Rousvoal S."/>
            <person name="Samanta M."/>
            <person name="Samson G."/>
            <person name="Schroeder D.C."/>
            <person name="Segurens B."/>
            <person name="Strittmatter M."/>
            <person name="Tonon T."/>
            <person name="Tregear J.W."/>
            <person name="Valentin K."/>
            <person name="von Dassow P."/>
            <person name="Yamagishi T."/>
            <person name="Van de Peer Y."/>
            <person name="Wincker P."/>
        </authorList>
    </citation>
    <scope>NUCLEOTIDE SEQUENCE [LARGE SCALE GENOMIC DNA]</scope>
    <source>
        <strain evidence="5">Ec32 / CCAP1310/4</strain>
    </source>
</reference>
<evidence type="ECO:0000313" key="5">
    <source>
        <dbReference type="Proteomes" id="UP000002630"/>
    </source>
</evidence>
<evidence type="ECO:0000256" key="1">
    <source>
        <dbReference type="ARBA" id="ARBA00022801"/>
    </source>
</evidence>
<name>D8LFD7_ECTSI</name>
<dbReference type="SUPFAM" id="SSF53254">
    <property type="entry name" value="Phosphoglycerate mutase-like"/>
    <property type="match status" value="1"/>
</dbReference>
<keyword evidence="5" id="KW-1185">Reference proteome</keyword>
<evidence type="ECO:0000256" key="2">
    <source>
        <dbReference type="PIRSR" id="PIRSR613078-2"/>
    </source>
</evidence>
<dbReference type="PROSITE" id="PS00175">
    <property type="entry name" value="PG_MUTASE"/>
    <property type="match status" value="1"/>
</dbReference>
<gene>
    <name evidence="4" type="ORF">Esi_0148_0038</name>
</gene>
<dbReference type="SMART" id="SM00855">
    <property type="entry name" value="PGAM"/>
    <property type="match status" value="1"/>
</dbReference>
<dbReference type="AlphaFoldDB" id="D8LFD7"/>
<dbReference type="CDD" id="cd07067">
    <property type="entry name" value="HP_PGM_like"/>
    <property type="match status" value="1"/>
</dbReference>
<organism evidence="4 5">
    <name type="scientific">Ectocarpus siliculosus</name>
    <name type="common">Brown alga</name>
    <name type="synonym">Conferva siliculosa</name>
    <dbReference type="NCBI Taxonomy" id="2880"/>
    <lineage>
        <taxon>Eukaryota</taxon>
        <taxon>Sar</taxon>
        <taxon>Stramenopiles</taxon>
        <taxon>Ochrophyta</taxon>
        <taxon>PX clade</taxon>
        <taxon>Phaeophyceae</taxon>
        <taxon>Ectocarpales</taxon>
        <taxon>Ectocarpaceae</taxon>
        <taxon>Ectocarpus</taxon>
    </lineage>
</organism>
<dbReference type="STRING" id="2880.D8LFD7"/>
<feature type="compositionally biased region" description="Low complexity" evidence="3">
    <location>
        <begin position="117"/>
        <end position="137"/>
    </location>
</feature>
<dbReference type="InterPro" id="IPR029033">
    <property type="entry name" value="His_PPase_superfam"/>
</dbReference>
<proteinExistence type="predicted"/>
<sequence>MAADRNAEEHQLFDPVMTCGQVVSTDTTNKVNLADEALYRHYPPVNPSSSGAASGGGSILDAANAYTFETLNRKLASTWCSPSLPSSSAATSCCPPQDPTTNNNNNAMKCLTDNSGNAAAGNTTTTTTRSPTPAAGGIPPTSRLRGGGGGAECRPGAAPTSQLLFLVRHGETDMNKAGRLQGRGVNAPLNGAGLDQAQGLGRFVRNVPFDTVTSSSLLRAHETAMRIAENNEMCLKLAQENDPVPPVPPSTSTKEQEGEKTTPADFCCGDKAQVRVRRLEGLDELSWGELEGEDSKLEPFKGCLAALKEAWDEGVFDRAAEGGENLVEVQARARAAVETILDRGKELNLVVSHGRTLRILMLSLTGLGMDQMTNMGKIPNCGTYILEVRRSGPAAARSYRLLPARPS</sequence>
<dbReference type="GO" id="GO:0004331">
    <property type="term" value="F:fructose-2,6-bisphosphate 2-phosphatase activity"/>
    <property type="evidence" value="ECO:0007669"/>
    <property type="project" value="TreeGrafter"/>
</dbReference>
<dbReference type="Pfam" id="PF00300">
    <property type="entry name" value="His_Phos_1"/>
    <property type="match status" value="2"/>
</dbReference>
<dbReference type="eggNOG" id="KOG0235">
    <property type="taxonomic scope" value="Eukaryota"/>
</dbReference>
<protein>
    <submittedName>
        <fullName evidence="4">Fructose-2,6-bisphosphatase</fullName>
    </submittedName>
</protein>
<dbReference type="Proteomes" id="UP000002630">
    <property type="component" value="Linkage Group LG18"/>
</dbReference>
<dbReference type="PANTHER" id="PTHR46517">
    <property type="entry name" value="FRUCTOSE-2,6-BISPHOSPHATASE TIGAR"/>
    <property type="match status" value="1"/>
</dbReference>
<feature type="binding site" evidence="2">
    <location>
        <begin position="168"/>
        <end position="175"/>
    </location>
    <ligand>
        <name>substrate</name>
    </ligand>
</feature>
<feature type="binding site" evidence="2">
    <location>
        <position position="219"/>
    </location>
    <ligand>
        <name>substrate</name>
    </ligand>
</feature>
<evidence type="ECO:0000256" key="3">
    <source>
        <dbReference type="SAM" id="MobiDB-lite"/>
    </source>
</evidence>
<dbReference type="EMBL" id="FN649743">
    <property type="protein sequence ID" value="CBN75597.1"/>
    <property type="molecule type" value="Genomic_DNA"/>
</dbReference>
<dbReference type="OrthoDB" id="354304at2759"/>
<dbReference type="GO" id="GO:0043456">
    <property type="term" value="P:regulation of pentose-phosphate shunt"/>
    <property type="evidence" value="ECO:0007669"/>
    <property type="project" value="TreeGrafter"/>
</dbReference>
<dbReference type="InterPro" id="IPR013078">
    <property type="entry name" value="His_Pase_superF_clade-1"/>
</dbReference>